<dbReference type="InterPro" id="IPR009057">
    <property type="entry name" value="Homeodomain-like_sf"/>
</dbReference>
<dbReference type="GO" id="GO:0005634">
    <property type="term" value="C:nucleus"/>
    <property type="evidence" value="ECO:0007669"/>
    <property type="project" value="UniProtKB-SubCell"/>
</dbReference>
<evidence type="ECO:0000313" key="2">
    <source>
        <dbReference type="EMBL" id="PNF22449.1"/>
    </source>
</evidence>
<dbReference type="SUPFAM" id="SSF46689">
    <property type="entry name" value="Homeodomain-like"/>
    <property type="match status" value="1"/>
</dbReference>
<dbReference type="EMBL" id="NEVH01019406">
    <property type="protein sequence ID" value="PNF22449.1"/>
    <property type="molecule type" value="Genomic_DNA"/>
</dbReference>
<sequence length="71" mass="8659">MSPKKEQQKDSHKRIKITVEMKHKIIEKRERGVSVADLARTYNRSTSTIWSCIVLHSKKLWRRVCQRRRRR</sequence>
<evidence type="ECO:0000256" key="1">
    <source>
        <dbReference type="ARBA" id="ARBA00004123"/>
    </source>
</evidence>
<gene>
    <name evidence="2" type="ORF">B7P43_G15413</name>
</gene>
<accession>A0A2J7Q1K9</accession>
<reference evidence="2 3" key="1">
    <citation type="submission" date="2017-12" db="EMBL/GenBank/DDBJ databases">
        <title>Hemimetabolous genomes reveal molecular basis of termite eusociality.</title>
        <authorList>
            <person name="Harrison M.C."/>
            <person name="Jongepier E."/>
            <person name="Robertson H.M."/>
            <person name="Arning N."/>
            <person name="Bitard-Feildel T."/>
            <person name="Chao H."/>
            <person name="Childers C.P."/>
            <person name="Dinh H."/>
            <person name="Doddapaneni H."/>
            <person name="Dugan S."/>
            <person name="Gowin J."/>
            <person name="Greiner C."/>
            <person name="Han Y."/>
            <person name="Hu H."/>
            <person name="Hughes D.S.T."/>
            <person name="Huylmans A.-K."/>
            <person name="Kemena C."/>
            <person name="Kremer L.P.M."/>
            <person name="Lee S.L."/>
            <person name="Lopez-Ezquerra A."/>
            <person name="Mallet L."/>
            <person name="Monroy-Kuhn J.M."/>
            <person name="Moser A."/>
            <person name="Murali S.C."/>
            <person name="Muzny D.M."/>
            <person name="Otani S."/>
            <person name="Piulachs M.-D."/>
            <person name="Poelchau M."/>
            <person name="Qu J."/>
            <person name="Schaub F."/>
            <person name="Wada-Katsumata A."/>
            <person name="Worley K.C."/>
            <person name="Xie Q."/>
            <person name="Ylla G."/>
            <person name="Poulsen M."/>
            <person name="Gibbs R.A."/>
            <person name="Schal C."/>
            <person name="Richards S."/>
            <person name="Belles X."/>
            <person name="Korb J."/>
            <person name="Bornberg-Bauer E."/>
        </authorList>
    </citation>
    <scope>NUCLEOTIDE SEQUENCE [LARGE SCALE GENOMIC DNA]</scope>
    <source>
        <tissue evidence="2">Whole body</tissue>
    </source>
</reference>
<proteinExistence type="predicted"/>
<name>A0A2J7Q1K9_9NEOP</name>
<dbReference type="AlphaFoldDB" id="A0A2J7Q1K9"/>
<dbReference type="Proteomes" id="UP000235965">
    <property type="component" value="Unassembled WGS sequence"/>
</dbReference>
<dbReference type="Gene3D" id="1.10.10.60">
    <property type="entry name" value="Homeodomain-like"/>
    <property type="match status" value="1"/>
</dbReference>
<keyword evidence="3" id="KW-1185">Reference proteome</keyword>
<dbReference type="InParanoid" id="A0A2J7Q1K9"/>
<evidence type="ECO:0000313" key="3">
    <source>
        <dbReference type="Proteomes" id="UP000235965"/>
    </source>
</evidence>
<protein>
    <submittedName>
        <fullName evidence="2">Uncharacterized protein</fullName>
    </submittedName>
</protein>
<comment type="subcellular location">
    <subcellularLocation>
        <location evidence="1">Nucleus</location>
    </subcellularLocation>
</comment>
<organism evidence="2 3">
    <name type="scientific">Cryptotermes secundus</name>
    <dbReference type="NCBI Taxonomy" id="105785"/>
    <lineage>
        <taxon>Eukaryota</taxon>
        <taxon>Metazoa</taxon>
        <taxon>Ecdysozoa</taxon>
        <taxon>Arthropoda</taxon>
        <taxon>Hexapoda</taxon>
        <taxon>Insecta</taxon>
        <taxon>Pterygota</taxon>
        <taxon>Neoptera</taxon>
        <taxon>Polyneoptera</taxon>
        <taxon>Dictyoptera</taxon>
        <taxon>Blattodea</taxon>
        <taxon>Blattoidea</taxon>
        <taxon>Termitoidae</taxon>
        <taxon>Kalotermitidae</taxon>
        <taxon>Cryptotermitinae</taxon>
        <taxon>Cryptotermes</taxon>
    </lineage>
</organism>
<comment type="caution">
    <text evidence="2">The sequence shown here is derived from an EMBL/GenBank/DDBJ whole genome shotgun (WGS) entry which is preliminary data.</text>
</comment>